<dbReference type="PRINTS" id="PR00411">
    <property type="entry name" value="PNDRDTASEI"/>
</dbReference>
<keyword evidence="4 6" id="KW-0560">Oxidoreductase</keyword>
<dbReference type="OrthoDB" id="66881at2759"/>
<dbReference type="Gene3D" id="3.50.50.60">
    <property type="entry name" value="FAD/NAD(P)-binding domain"/>
    <property type="match status" value="1"/>
</dbReference>
<evidence type="ECO:0000313" key="7">
    <source>
        <dbReference type="EMBL" id="KAI5073662.1"/>
    </source>
</evidence>
<gene>
    <name evidence="7" type="ORF">GOP47_0011675</name>
</gene>
<comment type="cofactor">
    <cofactor evidence="6">
        <name>FAD</name>
        <dbReference type="ChEBI" id="CHEBI:57692"/>
    </cofactor>
</comment>
<accession>A0A9D4UUL8</accession>
<keyword evidence="8" id="KW-1185">Reference proteome</keyword>
<dbReference type="GO" id="GO:0004499">
    <property type="term" value="F:N,N-dimethylaniline monooxygenase activity"/>
    <property type="evidence" value="ECO:0007669"/>
    <property type="project" value="InterPro"/>
</dbReference>
<evidence type="ECO:0000256" key="5">
    <source>
        <dbReference type="ARBA" id="ARBA00047707"/>
    </source>
</evidence>
<proteinExistence type="inferred from homology"/>
<keyword evidence="6" id="KW-0503">Monooxygenase</keyword>
<dbReference type="InterPro" id="IPR036188">
    <property type="entry name" value="FAD/NAD-bd_sf"/>
</dbReference>
<dbReference type="SUPFAM" id="SSF51905">
    <property type="entry name" value="FAD/NAD(P)-binding domain"/>
    <property type="match status" value="2"/>
</dbReference>
<dbReference type="PANTHER" id="PTHR43539:SF9">
    <property type="entry name" value="INDOLE-3-PYRUVATE MONOOXYGENASE YUCCA11-RELATED"/>
    <property type="match status" value="1"/>
</dbReference>
<evidence type="ECO:0000256" key="6">
    <source>
        <dbReference type="RuleBase" id="RU361177"/>
    </source>
</evidence>
<evidence type="ECO:0000256" key="3">
    <source>
        <dbReference type="ARBA" id="ARBA00022827"/>
    </source>
</evidence>
<keyword evidence="3 6" id="KW-0274">FAD</keyword>
<dbReference type="InterPro" id="IPR050982">
    <property type="entry name" value="Auxin_biosynth/cation_transpt"/>
</dbReference>
<dbReference type="EMBL" id="JABFUD020000011">
    <property type="protein sequence ID" value="KAI5073662.1"/>
    <property type="molecule type" value="Genomic_DNA"/>
</dbReference>
<dbReference type="GO" id="GO:0050660">
    <property type="term" value="F:flavin adenine dinucleotide binding"/>
    <property type="evidence" value="ECO:0007669"/>
    <property type="project" value="InterPro"/>
</dbReference>
<dbReference type="PANTHER" id="PTHR43539">
    <property type="entry name" value="FLAVIN-BINDING MONOOXYGENASE-LIKE PROTEIN (AFU_ORTHOLOGUE AFUA_4G09220)"/>
    <property type="match status" value="1"/>
</dbReference>
<organism evidence="7 8">
    <name type="scientific">Adiantum capillus-veneris</name>
    <name type="common">Maidenhair fern</name>
    <dbReference type="NCBI Taxonomy" id="13818"/>
    <lineage>
        <taxon>Eukaryota</taxon>
        <taxon>Viridiplantae</taxon>
        <taxon>Streptophyta</taxon>
        <taxon>Embryophyta</taxon>
        <taxon>Tracheophyta</taxon>
        <taxon>Polypodiopsida</taxon>
        <taxon>Polypodiidae</taxon>
        <taxon>Polypodiales</taxon>
        <taxon>Pteridineae</taxon>
        <taxon>Pteridaceae</taxon>
        <taxon>Vittarioideae</taxon>
        <taxon>Adiantum</taxon>
    </lineage>
</organism>
<evidence type="ECO:0000256" key="4">
    <source>
        <dbReference type="ARBA" id="ARBA00023002"/>
    </source>
</evidence>
<dbReference type="Proteomes" id="UP000886520">
    <property type="component" value="Chromosome 11"/>
</dbReference>
<evidence type="ECO:0000256" key="1">
    <source>
        <dbReference type="ARBA" id="ARBA00009183"/>
    </source>
</evidence>
<dbReference type="GO" id="GO:0103075">
    <property type="term" value="F:indole-3-pyruvate monooxygenase activity"/>
    <property type="evidence" value="ECO:0007669"/>
    <property type="project" value="UniProtKB-EC"/>
</dbReference>
<name>A0A9D4UUL8_ADICA</name>
<dbReference type="GO" id="GO:0050661">
    <property type="term" value="F:NADP binding"/>
    <property type="evidence" value="ECO:0007669"/>
    <property type="project" value="InterPro"/>
</dbReference>
<dbReference type="PRINTS" id="PR00368">
    <property type="entry name" value="FADPNR"/>
</dbReference>
<reference evidence="7" key="1">
    <citation type="submission" date="2021-01" db="EMBL/GenBank/DDBJ databases">
        <title>Adiantum capillus-veneris genome.</title>
        <authorList>
            <person name="Fang Y."/>
            <person name="Liao Q."/>
        </authorList>
    </citation>
    <scope>NUCLEOTIDE SEQUENCE</scope>
    <source>
        <strain evidence="7">H3</strain>
        <tissue evidence="7">Leaf</tissue>
    </source>
</reference>
<comment type="catalytic activity">
    <reaction evidence="5">
        <text>indole-3-pyruvate + NADPH + O2 + H(+) = (indol-3-yl)acetate + CO2 + NADP(+) + H2O</text>
        <dbReference type="Rhea" id="RHEA:34331"/>
        <dbReference type="ChEBI" id="CHEBI:15377"/>
        <dbReference type="ChEBI" id="CHEBI:15378"/>
        <dbReference type="ChEBI" id="CHEBI:15379"/>
        <dbReference type="ChEBI" id="CHEBI:16526"/>
        <dbReference type="ChEBI" id="CHEBI:17640"/>
        <dbReference type="ChEBI" id="CHEBI:30854"/>
        <dbReference type="ChEBI" id="CHEBI:57783"/>
        <dbReference type="ChEBI" id="CHEBI:58349"/>
        <dbReference type="EC" id="1.14.13.168"/>
    </reaction>
</comment>
<dbReference type="InterPro" id="IPR020946">
    <property type="entry name" value="Flavin_mOase-like"/>
</dbReference>
<keyword evidence="2 6" id="KW-0285">Flavoprotein</keyword>
<sequence length="463" mass="51052">MRDLIASLSYSSMQVFLSTVTRYFLSVLHLSIASRHASASTQTEEPPVEAASAPRPMVSSNPFDRVIIVGAGPSGLATAACLQRRGVPFVILERAGCMASLWKEHTYDRLKMHLSKESCRLPFMDFPEKYPTFVTRQQFIDYMEDYAKTFSIQPRYNETVQTASFDEASQTWCVQTTAVGPFAEGPRRKLTHQGRWLVVATGENAEMVLPDDMPGLNEFKGGYVHSSQYRNGKAYTGKKVLVVGSGNSGMEIALDLTNFGADASIVVRSPVHILTLEMFGMSTFSVAMRLLKRLPMWLVDYLLVAYSRLVLGDTAAVGIERPKVGPLELKCKMGKTPVLDVGALQRIQAGDIKVRPAVERVMETGVRFKDGSSAHFDALIFCTGYKSTVLHWLKQDKERFFGTDSLPIGRACGQSWKGKNGLYVAGMCNKGILGGTTDAERIAHHVYTTHFAKPTALPLPLSS</sequence>
<protein>
    <recommendedName>
        <fullName evidence="6">Flavin-containing monooxygenase</fullName>
        <ecNumber evidence="6">1.-.-.-</ecNumber>
    </recommendedName>
</protein>
<comment type="caution">
    <text evidence="7">The sequence shown here is derived from an EMBL/GenBank/DDBJ whole genome shotgun (WGS) entry which is preliminary data.</text>
</comment>
<dbReference type="Pfam" id="PF00743">
    <property type="entry name" value="FMO-like"/>
    <property type="match status" value="1"/>
</dbReference>
<comment type="similarity">
    <text evidence="1 6">Belongs to the FMO family.</text>
</comment>
<dbReference type="AlphaFoldDB" id="A0A9D4UUL8"/>
<evidence type="ECO:0000256" key="2">
    <source>
        <dbReference type="ARBA" id="ARBA00022630"/>
    </source>
</evidence>
<evidence type="ECO:0000313" key="8">
    <source>
        <dbReference type="Proteomes" id="UP000886520"/>
    </source>
</evidence>
<dbReference type="EC" id="1.-.-.-" evidence="6"/>